<dbReference type="Gene3D" id="3.40.50.2020">
    <property type="match status" value="1"/>
</dbReference>
<dbReference type="CDD" id="cd06223">
    <property type="entry name" value="PRTases_typeI"/>
    <property type="match status" value="1"/>
</dbReference>
<evidence type="ECO:0000259" key="2">
    <source>
        <dbReference type="Pfam" id="PF18912"/>
    </source>
</evidence>
<organism evidence="3 4">
    <name type="scientific">Candidatus Sungbacteria bacterium RIFCSPHIGHO2_01_FULL_50_25</name>
    <dbReference type="NCBI Taxonomy" id="1802265"/>
    <lineage>
        <taxon>Bacteria</taxon>
        <taxon>Candidatus Sungiibacteriota</taxon>
    </lineage>
</organism>
<dbReference type="Proteomes" id="UP000178574">
    <property type="component" value="Unassembled WGS sequence"/>
</dbReference>
<reference evidence="3 4" key="1">
    <citation type="journal article" date="2016" name="Nat. Commun.">
        <title>Thousands of microbial genomes shed light on interconnected biogeochemical processes in an aquifer system.</title>
        <authorList>
            <person name="Anantharaman K."/>
            <person name="Brown C.T."/>
            <person name="Hug L.A."/>
            <person name="Sharon I."/>
            <person name="Castelle C.J."/>
            <person name="Probst A.J."/>
            <person name="Thomas B.C."/>
            <person name="Singh A."/>
            <person name="Wilkins M.J."/>
            <person name="Karaoz U."/>
            <person name="Brodie E.L."/>
            <person name="Williams K.H."/>
            <person name="Hubbard S.S."/>
            <person name="Banfield J.F."/>
        </authorList>
    </citation>
    <scope>NUCLEOTIDE SEQUENCE [LARGE SCALE GENOMIC DNA]</scope>
</reference>
<dbReference type="InterPro" id="IPR044005">
    <property type="entry name" value="DZR_2"/>
</dbReference>
<feature type="domain" description="Double zinc ribbon" evidence="2">
    <location>
        <begin position="29"/>
        <end position="86"/>
    </location>
</feature>
<dbReference type="EMBL" id="MHQD01000004">
    <property type="protein sequence ID" value="OGZ96901.1"/>
    <property type="molecule type" value="Genomic_DNA"/>
</dbReference>
<evidence type="ECO:0000313" key="3">
    <source>
        <dbReference type="EMBL" id="OGZ96901.1"/>
    </source>
</evidence>
<dbReference type="AlphaFoldDB" id="A0A1G2KEG1"/>
<dbReference type="SUPFAM" id="SSF53271">
    <property type="entry name" value="PRTase-like"/>
    <property type="match status" value="1"/>
</dbReference>
<comment type="caution">
    <text evidence="3">The sequence shown here is derived from an EMBL/GenBank/DDBJ whole genome shotgun (WGS) entry which is preliminary data.</text>
</comment>
<proteinExistence type="inferred from homology"/>
<sequence>MALPQAPSVSAADENRRRSRWIKRAKNILLDLVFPPSCASCKKEGAYLCGQCRNALRMIPPSCFVCGRLTPLRGRVPAGATCKTCRKKTVIRRFLSPFLYEASTAEALVRSLKYHRILALAPGMAQEMATYLAYYTPRLPRDACFVPIPLHPRRERTRGFNQAELLSAGVGVLLNIPIMPILARTRNTAPQAPRTKDERRTNLEHAFSAPSQKNAPRLAILIDDVKTTGATLEEAARALTSAGVKTIWAVTFAH</sequence>
<comment type="similarity">
    <text evidence="1">Belongs to the ComF/GntX family.</text>
</comment>
<name>A0A1G2KEG1_9BACT</name>
<gene>
    <name evidence="3" type="ORF">A2847_02745</name>
</gene>
<dbReference type="PANTHER" id="PTHR47505">
    <property type="entry name" value="DNA UTILIZATION PROTEIN YHGH"/>
    <property type="match status" value="1"/>
</dbReference>
<dbReference type="InterPro" id="IPR029057">
    <property type="entry name" value="PRTase-like"/>
</dbReference>
<dbReference type="Pfam" id="PF18912">
    <property type="entry name" value="DZR_2"/>
    <property type="match status" value="1"/>
</dbReference>
<protein>
    <recommendedName>
        <fullName evidence="2">Double zinc ribbon domain-containing protein</fullName>
    </recommendedName>
</protein>
<accession>A0A1G2KEG1</accession>
<dbReference type="InterPro" id="IPR000836">
    <property type="entry name" value="PRTase_dom"/>
</dbReference>
<dbReference type="InterPro" id="IPR051910">
    <property type="entry name" value="ComF/GntX_DNA_util-trans"/>
</dbReference>
<evidence type="ECO:0000256" key="1">
    <source>
        <dbReference type="ARBA" id="ARBA00008007"/>
    </source>
</evidence>
<evidence type="ECO:0000313" key="4">
    <source>
        <dbReference type="Proteomes" id="UP000178574"/>
    </source>
</evidence>
<dbReference type="PANTHER" id="PTHR47505:SF1">
    <property type="entry name" value="DNA UTILIZATION PROTEIN YHGH"/>
    <property type="match status" value="1"/>
</dbReference>